<evidence type="ECO:0000256" key="9">
    <source>
        <dbReference type="SAM" id="Coils"/>
    </source>
</evidence>
<feature type="compositionally biased region" description="Polar residues" evidence="10">
    <location>
        <begin position="128"/>
        <end position="137"/>
    </location>
</feature>
<feature type="compositionally biased region" description="Basic residues" evidence="10">
    <location>
        <begin position="167"/>
        <end position="176"/>
    </location>
</feature>
<feature type="compositionally biased region" description="Low complexity" evidence="10">
    <location>
        <begin position="418"/>
        <end position="429"/>
    </location>
</feature>
<feature type="compositionally biased region" description="Acidic residues" evidence="10">
    <location>
        <begin position="495"/>
        <end position="506"/>
    </location>
</feature>
<dbReference type="Pfam" id="PF07558">
    <property type="entry name" value="Shugoshin_N"/>
    <property type="match status" value="1"/>
</dbReference>
<evidence type="ECO:0000256" key="2">
    <source>
        <dbReference type="ARBA" id="ARBA00010845"/>
    </source>
</evidence>
<keyword evidence="8" id="KW-0137">Centromere</keyword>
<sequence length="550" mass="60724">MSRRESRASMNVAKQNDVLFEFENYKKKFALQNKHITKLNSTLSVKIEELTAEISTLRAENLILRASENALKAQLRQEHDKSRKVLSQAEAAIAAQFEAVRAALKIEPSPPRQPSPTFPRAQRPPPKQYSSSPTSSPLRVCRAPSVPEICEESETCASDSEIARRSPTLRKTKAKPRLSASRLPLPQRTSSPPPEATPGPSMRIDFTSLAPPKRMSTSRRQSGLLTIDTQLAREPKMERPGTPSPIDIPDDDEDALEDYDLPRRIKKKKSRTREPEVDKEQVAEAVDVGRPRDSERRKRKTAETDDLPLSSGTKFKDVTNAVQPHDQGALPRAPKIEPEEGKVEPTRAFLAAQPAETSRQRSSSPIPSDADAAGRERRVRKSVNYAEPKLNTKMRKPDPAPGAAGAVPATVHTKKRSSSSSGTSRVPSTEPEDEPEDGGERRSSLERRTSLERRSRARDAAVCVVHDPEAATDEEQQQRTIRRKKSRPQVVPPDASDDSEGGDADGEWVPTRGWVNVEGRRKSSAAGAGVTARRASRVSEDPVRRHSVAA</sequence>
<feature type="region of interest" description="Disordered" evidence="10">
    <location>
        <begin position="152"/>
        <end position="550"/>
    </location>
</feature>
<dbReference type="AlphaFoldDB" id="A0A550BWT2"/>
<keyword evidence="5" id="KW-0159">Chromosome partition</keyword>
<comment type="similarity">
    <text evidence="2">Belongs to the shugoshin family.</text>
</comment>
<feature type="domain" description="Shugoshin N-terminal coiled-coil" evidence="12">
    <location>
        <begin position="26"/>
        <end position="66"/>
    </location>
</feature>
<evidence type="ECO:0000259" key="12">
    <source>
        <dbReference type="Pfam" id="PF07558"/>
    </source>
</evidence>
<name>A0A550BWT2_9AGAR</name>
<evidence type="ECO:0000256" key="10">
    <source>
        <dbReference type="SAM" id="MobiDB-lite"/>
    </source>
</evidence>
<dbReference type="InterPro" id="IPR011515">
    <property type="entry name" value="Shugoshin_C"/>
</dbReference>
<accession>A0A550BWT2</accession>
<dbReference type="OrthoDB" id="5394106at2759"/>
<dbReference type="EMBL" id="VDMD01000054">
    <property type="protein sequence ID" value="TRM57009.1"/>
    <property type="molecule type" value="Genomic_DNA"/>
</dbReference>
<evidence type="ECO:0000256" key="8">
    <source>
        <dbReference type="ARBA" id="ARBA00023328"/>
    </source>
</evidence>
<evidence type="ECO:0000313" key="13">
    <source>
        <dbReference type="EMBL" id="TRM57009.1"/>
    </source>
</evidence>
<organism evidence="13 14">
    <name type="scientific">Schizophyllum amplum</name>
    <dbReference type="NCBI Taxonomy" id="97359"/>
    <lineage>
        <taxon>Eukaryota</taxon>
        <taxon>Fungi</taxon>
        <taxon>Dikarya</taxon>
        <taxon>Basidiomycota</taxon>
        <taxon>Agaricomycotina</taxon>
        <taxon>Agaricomycetes</taxon>
        <taxon>Agaricomycetidae</taxon>
        <taxon>Agaricales</taxon>
        <taxon>Schizophyllaceae</taxon>
        <taxon>Schizophyllum</taxon>
    </lineage>
</organism>
<reference evidence="13 14" key="1">
    <citation type="journal article" date="2019" name="New Phytol.">
        <title>Comparative genomics reveals unique wood-decay strategies and fruiting body development in the Schizophyllaceae.</title>
        <authorList>
            <person name="Almasi E."/>
            <person name="Sahu N."/>
            <person name="Krizsan K."/>
            <person name="Balint B."/>
            <person name="Kovacs G.M."/>
            <person name="Kiss B."/>
            <person name="Cseklye J."/>
            <person name="Drula E."/>
            <person name="Henrissat B."/>
            <person name="Nagy I."/>
            <person name="Chovatia M."/>
            <person name="Adam C."/>
            <person name="LaButti K."/>
            <person name="Lipzen A."/>
            <person name="Riley R."/>
            <person name="Grigoriev I.V."/>
            <person name="Nagy L.G."/>
        </authorList>
    </citation>
    <scope>NUCLEOTIDE SEQUENCE [LARGE SCALE GENOMIC DNA]</scope>
    <source>
        <strain evidence="13 14">NL-1724</strain>
    </source>
</reference>
<feature type="compositionally biased region" description="Low complexity" evidence="10">
    <location>
        <begin position="401"/>
        <end position="411"/>
    </location>
</feature>
<feature type="coiled-coil region" evidence="9">
    <location>
        <begin position="40"/>
        <end position="92"/>
    </location>
</feature>
<dbReference type="GO" id="GO:0051301">
    <property type="term" value="P:cell division"/>
    <property type="evidence" value="ECO:0007669"/>
    <property type="project" value="UniProtKB-KW"/>
</dbReference>
<dbReference type="GO" id="GO:0005634">
    <property type="term" value="C:nucleus"/>
    <property type="evidence" value="ECO:0007669"/>
    <property type="project" value="InterPro"/>
</dbReference>
<evidence type="ECO:0000256" key="3">
    <source>
        <dbReference type="ARBA" id="ARBA00022454"/>
    </source>
</evidence>
<evidence type="ECO:0008006" key="15">
    <source>
        <dbReference type="Google" id="ProtNLM"/>
    </source>
</evidence>
<keyword evidence="14" id="KW-1185">Reference proteome</keyword>
<evidence type="ECO:0000256" key="5">
    <source>
        <dbReference type="ARBA" id="ARBA00022829"/>
    </source>
</evidence>
<proteinExistence type="inferred from homology"/>
<comment type="subcellular location">
    <subcellularLocation>
        <location evidence="1">Chromosome</location>
        <location evidence="1">Centromere</location>
    </subcellularLocation>
</comment>
<dbReference type="Pfam" id="PF07557">
    <property type="entry name" value="Shugoshin_C"/>
    <property type="match status" value="1"/>
</dbReference>
<evidence type="ECO:0000256" key="6">
    <source>
        <dbReference type="ARBA" id="ARBA00023054"/>
    </source>
</evidence>
<feature type="compositionally biased region" description="Acidic residues" evidence="10">
    <location>
        <begin position="248"/>
        <end position="259"/>
    </location>
</feature>
<keyword evidence="3" id="KW-0158">Chromosome</keyword>
<evidence type="ECO:0000256" key="1">
    <source>
        <dbReference type="ARBA" id="ARBA00004584"/>
    </source>
</evidence>
<dbReference type="Proteomes" id="UP000320762">
    <property type="component" value="Unassembled WGS sequence"/>
</dbReference>
<feature type="compositionally biased region" description="Polar residues" evidence="10">
    <location>
        <begin position="218"/>
        <end position="229"/>
    </location>
</feature>
<feature type="compositionally biased region" description="Basic and acidic residues" evidence="10">
    <location>
        <begin position="272"/>
        <end position="296"/>
    </location>
</feature>
<dbReference type="InterPro" id="IPR011516">
    <property type="entry name" value="Shugoshin_N"/>
</dbReference>
<comment type="caution">
    <text evidence="13">The sequence shown here is derived from an EMBL/GenBank/DDBJ whole genome shotgun (WGS) entry which is preliminary data.</text>
</comment>
<evidence type="ECO:0000313" key="14">
    <source>
        <dbReference type="Proteomes" id="UP000320762"/>
    </source>
</evidence>
<feature type="compositionally biased region" description="Pro residues" evidence="10">
    <location>
        <begin position="108"/>
        <end position="127"/>
    </location>
</feature>
<dbReference type="GO" id="GO:0045132">
    <property type="term" value="P:meiotic chromosome segregation"/>
    <property type="evidence" value="ECO:0007669"/>
    <property type="project" value="InterPro"/>
</dbReference>
<protein>
    <recommendedName>
        <fullName evidence="15">Shugoshin C-terminal domain-containing protein</fullName>
    </recommendedName>
</protein>
<dbReference type="GO" id="GO:0000779">
    <property type="term" value="C:condensed chromosome, centromeric region"/>
    <property type="evidence" value="ECO:0007669"/>
    <property type="project" value="UniProtKB-ARBA"/>
</dbReference>
<feature type="compositionally biased region" description="Low complexity" evidence="10">
    <location>
        <begin position="362"/>
        <end position="371"/>
    </location>
</feature>
<evidence type="ECO:0000256" key="7">
    <source>
        <dbReference type="ARBA" id="ARBA00023306"/>
    </source>
</evidence>
<feature type="compositionally biased region" description="Basic and acidic residues" evidence="10">
    <location>
        <begin position="334"/>
        <end position="345"/>
    </location>
</feature>
<evidence type="ECO:0000259" key="11">
    <source>
        <dbReference type="Pfam" id="PF07557"/>
    </source>
</evidence>
<keyword evidence="7" id="KW-0131">Cell cycle</keyword>
<dbReference type="STRING" id="97359.A0A550BWT2"/>
<evidence type="ECO:0000256" key="4">
    <source>
        <dbReference type="ARBA" id="ARBA00022618"/>
    </source>
</evidence>
<keyword evidence="6 9" id="KW-0175">Coiled coil</keyword>
<feature type="domain" description="Shugoshin C-terminal" evidence="11">
    <location>
        <begin position="375"/>
        <end position="396"/>
    </location>
</feature>
<keyword evidence="4" id="KW-0132">Cell division</keyword>
<gene>
    <name evidence="13" type="ORF">BD626DRAFT_516656</name>
</gene>
<feature type="region of interest" description="Disordered" evidence="10">
    <location>
        <begin position="107"/>
        <end position="140"/>
    </location>
</feature>
<feature type="compositionally biased region" description="Basic and acidic residues" evidence="10">
    <location>
        <begin position="438"/>
        <end position="459"/>
    </location>
</feature>